<gene>
    <name evidence="1" type="ORF">AGR2A_Lc20032</name>
</gene>
<evidence type="ECO:0000313" key="1">
    <source>
        <dbReference type="EMBL" id="CUW96881.1"/>
    </source>
</evidence>
<keyword evidence="2" id="KW-1185">Reference proteome</keyword>
<comment type="caution">
    <text evidence="1">The sequence shown here is derived from an EMBL/GenBank/DDBJ whole genome shotgun (WGS) entry which is preliminary data.</text>
</comment>
<sequence length="81" mass="9276">MLLNMLLGTKKRRTDAQMLWDLLRRQLPRMALCGADRQLLEDSLKGRSWMRPAERLLAEEGMCPTASGPSRHVQSLCCEYA</sequence>
<dbReference type="Proteomes" id="UP000191933">
    <property type="component" value="Unassembled WGS sequence"/>
</dbReference>
<evidence type="ECO:0000313" key="2">
    <source>
        <dbReference type="Proteomes" id="UP000191933"/>
    </source>
</evidence>
<name>A0A9W5B3V0_9HYPH</name>
<reference evidence="1 2" key="1">
    <citation type="submission" date="2016-01" db="EMBL/GenBank/DDBJ databases">
        <authorList>
            <person name="Regsiter A."/>
            <person name="william w."/>
        </authorList>
    </citation>
    <scope>NUCLEOTIDE SEQUENCE [LARGE SCALE GENOMIC DNA]</scope>
    <source>
        <strain evidence="1 2">CFBP 5494</strain>
    </source>
</reference>
<accession>A0A9W5B3V0</accession>
<dbReference type="AlphaFoldDB" id="A0A9W5B3V0"/>
<protein>
    <submittedName>
        <fullName evidence="1">Uncharacterized protein</fullName>
    </submittedName>
</protein>
<organism evidence="1 2">
    <name type="scientific">Agrobacterium genomosp. 2 str. CFBP 5494</name>
    <dbReference type="NCBI Taxonomy" id="1183436"/>
    <lineage>
        <taxon>Bacteria</taxon>
        <taxon>Pseudomonadati</taxon>
        <taxon>Pseudomonadota</taxon>
        <taxon>Alphaproteobacteria</taxon>
        <taxon>Hyphomicrobiales</taxon>
        <taxon>Rhizobiaceae</taxon>
        <taxon>Rhizobium/Agrobacterium group</taxon>
        <taxon>Agrobacterium</taxon>
        <taxon>Agrobacterium tumefaciens complex</taxon>
    </lineage>
</organism>
<proteinExistence type="predicted"/>
<dbReference type="EMBL" id="FBVY01000031">
    <property type="protein sequence ID" value="CUW96881.1"/>
    <property type="molecule type" value="Genomic_DNA"/>
</dbReference>